<keyword evidence="3" id="KW-1185">Reference proteome</keyword>
<reference evidence="2" key="1">
    <citation type="submission" date="2022-07" db="EMBL/GenBank/DDBJ databases">
        <title>Genome Sequence of Xylaria arbuscula.</title>
        <authorList>
            <person name="Buettner E."/>
        </authorList>
    </citation>
    <scope>NUCLEOTIDE SEQUENCE</scope>
    <source>
        <strain evidence="2">VT107</strain>
    </source>
</reference>
<dbReference type="Pfam" id="PF04681">
    <property type="entry name" value="Bys1"/>
    <property type="match status" value="2"/>
</dbReference>
<dbReference type="EMBL" id="JANPWZ010000360">
    <property type="protein sequence ID" value="KAJ3577486.1"/>
    <property type="molecule type" value="Genomic_DNA"/>
</dbReference>
<accession>A0A9W8NHZ1</accession>
<dbReference type="InterPro" id="IPR006771">
    <property type="entry name" value="CetA-like"/>
</dbReference>
<protein>
    <submittedName>
        <fullName evidence="2">Uncharacterized protein</fullName>
    </submittedName>
</protein>
<feature type="signal peptide" evidence="1">
    <location>
        <begin position="1"/>
        <end position="19"/>
    </location>
</feature>
<comment type="caution">
    <text evidence="2">The sequence shown here is derived from an EMBL/GenBank/DDBJ whole genome shotgun (WGS) entry which is preliminary data.</text>
</comment>
<evidence type="ECO:0000256" key="1">
    <source>
        <dbReference type="SAM" id="SignalP"/>
    </source>
</evidence>
<feature type="chain" id="PRO_5040901940" evidence="1">
    <location>
        <begin position="20"/>
        <end position="179"/>
    </location>
</feature>
<proteinExistence type="predicted"/>
<gene>
    <name evidence="2" type="ORF">NPX13_g3081</name>
</gene>
<organism evidence="2 3">
    <name type="scientific">Xylaria arbuscula</name>
    <dbReference type="NCBI Taxonomy" id="114810"/>
    <lineage>
        <taxon>Eukaryota</taxon>
        <taxon>Fungi</taxon>
        <taxon>Dikarya</taxon>
        <taxon>Ascomycota</taxon>
        <taxon>Pezizomycotina</taxon>
        <taxon>Sordariomycetes</taxon>
        <taxon>Xylariomycetidae</taxon>
        <taxon>Xylariales</taxon>
        <taxon>Xylariaceae</taxon>
        <taxon>Xylaria</taxon>
    </lineage>
</organism>
<sequence length="179" mass="19096">MKLLATITGVALFVCGVSAQQAVVTSSCNFTVYVQSFPYDGSTPGTLTAVPPGGRFAEDFRETGSTVKISKTRTLSTPLFFGYSFSSSPDYAYCKPKSSYLPLPRFSALTPASFGTIDEFSTEWGNPFADEHNVLTPGEGCELFDCAAGEAACYSTPAAKKVYGCPQPVNLEAELCLED</sequence>
<evidence type="ECO:0000313" key="3">
    <source>
        <dbReference type="Proteomes" id="UP001148614"/>
    </source>
</evidence>
<evidence type="ECO:0000313" key="2">
    <source>
        <dbReference type="EMBL" id="KAJ3577486.1"/>
    </source>
</evidence>
<dbReference type="VEuPathDB" id="FungiDB:F4678DRAFT_430321"/>
<name>A0A9W8NHZ1_9PEZI</name>
<dbReference type="Proteomes" id="UP001148614">
    <property type="component" value="Unassembled WGS sequence"/>
</dbReference>
<dbReference type="PROSITE" id="PS51257">
    <property type="entry name" value="PROKAR_LIPOPROTEIN"/>
    <property type="match status" value="1"/>
</dbReference>
<keyword evidence="1" id="KW-0732">Signal</keyword>
<dbReference type="AlphaFoldDB" id="A0A9W8NHZ1"/>